<sequence>MFVQEMTPDQCFALLAQEHVARLACTHAGKAYVVPIQYVLAGHRIYSFSMLGQKILWMRQNPEVCVQADRVEDAHHWKSVVANGHYHEVPDIKGHHDGHMRAWSLLQSRTNWWEPGGYQPRPHAADGKPVFFFIEVHEVTGRMAAESGE</sequence>
<dbReference type="InterPro" id="IPR024747">
    <property type="entry name" value="Pyridox_Oxase-rel"/>
</dbReference>
<organism evidence="1 2">
    <name type="scientific">Mycoplana ramosa</name>
    <name type="common">Mycoplana bullata</name>
    <dbReference type="NCBI Taxonomy" id="40837"/>
    <lineage>
        <taxon>Bacteria</taxon>
        <taxon>Pseudomonadati</taxon>
        <taxon>Pseudomonadota</taxon>
        <taxon>Alphaproteobacteria</taxon>
        <taxon>Hyphomicrobiales</taxon>
        <taxon>Rhizobiaceae</taxon>
        <taxon>Mycoplana</taxon>
    </lineage>
</organism>
<dbReference type="Gene3D" id="2.30.110.10">
    <property type="entry name" value="Electron Transport, Fmn-binding Protein, Chain A"/>
    <property type="match status" value="1"/>
</dbReference>
<comment type="caution">
    <text evidence="1">The sequence shown here is derived from an EMBL/GenBank/DDBJ whole genome shotgun (WGS) entry which is preliminary data.</text>
</comment>
<dbReference type="Pfam" id="PF12900">
    <property type="entry name" value="Pyridox_ox_2"/>
    <property type="match status" value="1"/>
</dbReference>
<dbReference type="RefSeq" id="WP_374838832.1">
    <property type="nucleotide sequence ID" value="NZ_JBHEEW010000007.1"/>
</dbReference>
<dbReference type="EMBL" id="JBHTNF010000005">
    <property type="protein sequence ID" value="MFD1328488.1"/>
    <property type="molecule type" value="Genomic_DNA"/>
</dbReference>
<dbReference type="SUPFAM" id="SSF50475">
    <property type="entry name" value="FMN-binding split barrel"/>
    <property type="match status" value="1"/>
</dbReference>
<evidence type="ECO:0000313" key="2">
    <source>
        <dbReference type="Proteomes" id="UP001597173"/>
    </source>
</evidence>
<keyword evidence="2" id="KW-1185">Reference proteome</keyword>
<reference evidence="2" key="1">
    <citation type="journal article" date="2019" name="Int. J. Syst. Evol. Microbiol.">
        <title>The Global Catalogue of Microorganisms (GCM) 10K type strain sequencing project: providing services to taxonomists for standard genome sequencing and annotation.</title>
        <authorList>
            <consortium name="The Broad Institute Genomics Platform"/>
            <consortium name="The Broad Institute Genome Sequencing Center for Infectious Disease"/>
            <person name="Wu L."/>
            <person name="Ma J."/>
        </authorList>
    </citation>
    <scope>NUCLEOTIDE SEQUENCE [LARGE SCALE GENOMIC DNA]</scope>
    <source>
        <strain evidence="2">CCUG 55609</strain>
    </source>
</reference>
<proteinExistence type="predicted"/>
<name>A0ABW3YXZ2_MYCRA</name>
<accession>A0ABW3YXZ2</accession>
<protein>
    <submittedName>
        <fullName evidence="1">Pyridoxamine 5'-phosphate oxidase family protein</fullName>
    </submittedName>
</protein>
<dbReference type="Proteomes" id="UP001597173">
    <property type="component" value="Unassembled WGS sequence"/>
</dbReference>
<gene>
    <name evidence="1" type="ORF">ACFQ33_11355</name>
</gene>
<dbReference type="InterPro" id="IPR012349">
    <property type="entry name" value="Split_barrel_FMN-bd"/>
</dbReference>
<evidence type="ECO:0000313" key="1">
    <source>
        <dbReference type="EMBL" id="MFD1328488.1"/>
    </source>
</evidence>